<dbReference type="AlphaFoldDB" id="A0A0B8T9W0"/>
<evidence type="ECO:0000313" key="1">
    <source>
        <dbReference type="EMBL" id="KGE15554.1"/>
    </source>
</evidence>
<keyword evidence="2" id="KW-1185">Reference proteome</keyword>
<comment type="caution">
    <text evidence="1">The sequence shown here is derived from an EMBL/GenBank/DDBJ whole genome shotgun (WGS) entry which is preliminary data.</text>
</comment>
<dbReference type="EMBL" id="JJMU01000010">
    <property type="protein sequence ID" value="KGE15554.1"/>
    <property type="molecule type" value="Genomic_DNA"/>
</dbReference>
<reference evidence="1 2" key="2">
    <citation type="journal article" date="2015" name="PLoS ONE">
        <title>Whole-Genome Optical Mapping and Finished Genome Sequence of Sphingobacterium deserti sp. nov., a New Species Isolated from the Western Desert of China.</title>
        <authorList>
            <person name="Teng C."/>
            <person name="Zhou Z."/>
            <person name="Molnar I."/>
            <person name="Li X."/>
            <person name="Tang R."/>
            <person name="Chen M."/>
            <person name="Wang L."/>
            <person name="Su S."/>
            <person name="Zhang W."/>
            <person name="Lin M."/>
        </authorList>
    </citation>
    <scope>NUCLEOTIDE SEQUENCE [LARGE SCALE GENOMIC DNA]</scope>
    <source>
        <strain evidence="2">ACCC05744</strain>
    </source>
</reference>
<protein>
    <submittedName>
        <fullName evidence="1">Uncharacterized protein</fullName>
    </submittedName>
</protein>
<sequence>MAAKSNGKLIWVSFHCYVPNVTLRKSYSMANIARVLVPTDFSVDSLRIVLDYLETTPDQKVELVLACGYDIGDSITSLLGITKEDHLMKLENEDFIKGCEMIKSRFKSRIVEMYSDLLISRNGRYLRNYFKGSRVTHIVVPEGYTFSPTERGVFDITEILKKNVAEVGPELITILLREHIAEGIDSMDSIFFRKDWGVSYE</sequence>
<name>A0A0B8T9W0_9SPHI</name>
<evidence type="ECO:0000313" key="2">
    <source>
        <dbReference type="Proteomes" id="UP000031802"/>
    </source>
</evidence>
<proteinExistence type="predicted"/>
<reference evidence="2" key="1">
    <citation type="submission" date="2014-04" db="EMBL/GenBank/DDBJ databases">
        <title>Whole-Genome optical mapping and complete genome sequence of Sphingobacterium deserti sp. nov., a new spaces isolated from desert in the west of China.</title>
        <authorList>
            <person name="Teng C."/>
            <person name="Zhou Z."/>
            <person name="Li X."/>
            <person name="Chen M."/>
            <person name="Lin M."/>
            <person name="Wang L."/>
            <person name="Su S."/>
            <person name="Zhang C."/>
            <person name="Zhang W."/>
        </authorList>
    </citation>
    <scope>NUCLEOTIDE SEQUENCE [LARGE SCALE GENOMIC DNA]</scope>
    <source>
        <strain evidence="2">ACCC05744</strain>
    </source>
</reference>
<gene>
    <name evidence="1" type="ORF">DI53_0658</name>
</gene>
<dbReference type="PATRIC" id="fig|1229276.3.peg.679"/>
<organism evidence="1 2">
    <name type="scientific">Sphingobacterium deserti</name>
    <dbReference type="NCBI Taxonomy" id="1229276"/>
    <lineage>
        <taxon>Bacteria</taxon>
        <taxon>Pseudomonadati</taxon>
        <taxon>Bacteroidota</taxon>
        <taxon>Sphingobacteriia</taxon>
        <taxon>Sphingobacteriales</taxon>
        <taxon>Sphingobacteriaceae</taxon>
        <taxon>Sphingobacterium</taxon>
    </lineage>
</organism>
<dbReference type="STRING" id="1229276.DI53_0658"/>
<accession>A0A0B8T9W0</accession>
<dbReference type="Proteomes" id="UP000031802">
    <property type="component" value="Unassembled WGS sequence"/>
</dbReference>
<dbReference type="eggNOG" id="ENOG503324Z">
    <property type="taxonomic scope" value="Bacteria"/>
</dbReference>